<dbReference type="AlphaFoldDB" id="A0A9J6ZEG0"/>
<dbReference type="Proteomes" id="UP001056756">
    <property type="component" value="Chromosome"/>
</dbReference>
<evidence type="ECO:0000313" key="2">
    <source>
        <dbReference type="Proteomes" id="UP001056756"/>
    </source>
</evidence>
<name>A0A9J6ZEG0_9BACL</name>
<reference evidence="1" key="1">
    <citation type="submission" date="2022-05" db="EMBL/GenBank/DDBJ databases">
        <title>Novel bacterial taxa in a minimal lignocellulolytic consortium and its capacity to transform plastics disclosed by genome-resolved metagenomics.</title>
        <authorList>
            <person name="Rodriguez C.A.D."/>
            <person name="Diaz-Garcia L."/>
            <person name="Herrera K."/>
            <person name="Tarazona N.A."/>
            <person name="Sproer C."/>
            <person name="Overmann J."/>
            <person name="Jimenez D.J."/>
        </authorList>
    </citation>
    <scope>NUCLEOTIDE SEQUENCE</scope>
    <source>
        <strain evidence="1">MAG5</strain>
    </source>
</reference>
<evidence type="ECO:0000313" key="1">
    <source>
        <dbReference type="EMBL" id="URN94453.1"/>
    </source>
</evidence>
<proteinExistence type="predicted"/>
<dbReference type="EMBL" id="CP097899">
    <property type="protein sequence ID" value="URN94453.1"/>
    <property type="molecule type" value="Genomic_DNA"/>
</dbReference>
<sequence length="188" mass="21628">MFDPTIFENLKIAFENQLYDLDNLDGVISIIDRKDTLDLAVMSRTWTLTFVLAQVELKQVPLSAEIVLSSSVQDLAGEILEYDKAHPACSLMLRFHCLIDNPLEQCPKIERAITEIWERNMLPRQSLSAMFDTELHPVHGSPIWLPIIYRNTIELPFNRRINEDQMDDIEQLIQYTINTLEAVGDAVL</sequence>
<organism evidence="1 2">
    <name type="scientific">Candidatus Pristimantibacillus lignocellulolyticus</name>
    <dbReference type="NCBI Taxonomy" id="2994561"/>
    <lineage>
        <taxon>Bacteria</taxon>
        <taxon>Bacillati</taxon>
        <taxon>Bacillota</taxon>
        <taxon>Bacilli</taxon>
        <taxon>Bacillales</taxon>
        <taxon>Paenibacillaceae</taxon>
        <taxon>Candidatus Pristimantibacillus</taxon>
    </lineage>
</organism>
<gene>
    <name evidence="1" type="ORF">NAG76_21965</name>
</gene>
<accession>A0A9J6ZEG0</accession>
<protein>
    <submittedName>
        <fullName evidence="1">Uncharacterized protein</fullName>
    </submittedName>
</protein>
<dbReference type="KEGG" id="plig:NAG76_21965"/>